<comment type="caution">
    <text evidence="4">The sequence shown here is derived from an EMBL/GenBank/DDBJ whole genome shotgun (WGS) entry which is preliminary data.</text>
</comment>
<dbReference type="EMBL" id="JAETXX010000001">
    <property type="protein sequence ID" value="MCF8713492.1"/>
    <property type="molecule type" value="Genomic_DNA"/>
</dbReference>
<reference evidence="4 5" key="1">
    <citation type="submission" date="2021-01" db="EMBL/GenBank/DDBJ databases">
        <title>Genome sequencing of Joostella atrarenae M1-2 (= KCTC 23194).</title>
        <authorList>
            <person name="Zakaria M.R."/>
            <person name="Lam M.Q."/>
            <person name="Chong C.S."/>
        </authorList>
    </citation>
    <scope>NUCLEOTIDE SEQUENCE [LARGE SCALE GENOMIC DNA]</scope>
    <source>
        <strain evidence="4 5">M1-2</strain>
    </source>
</reference>
<organism evidence="4 5">
    <name type="scientific">Joostella atrarenae</name>
    <dbReference type="NCBI Taxonomy" id="679257"/>
    <lineage>
        <taxon>Bacteria</taxon>
        <taxon>Pseudomonadati</taxon>
        <taxon>Bacteroidota</taxon>
        <taxon>Flavobacteriia</taxon>
        <taxon>Flavobacteriales</taxon>
        <taxon>Flavobacteriaceae</taxon>
        <taxon>Joostella</taxon>
    </lineage>
</organism>
<evidence type="ECO:0000256" key="2">
    <source>
        <dbReference type="ARBA" id="ARBA00012135"/>
    </source>
</evidence>
<comment type="pathway">
    <text evidence="1">Cofactor biosynthesis; thiamine diphosphate biosynthesis.</text>
</comment>
<dbReference type="PANTHER" id="PTHR20858">
    <property type="entry name" value="PHOSPHOMETHYLPYRIMIDINE KINASE"/>
    <property type="match status" value="1"/>
</dbReference>
<sequence length="250" mass="27755">MENRPYIISVSGFDPSGGAGLLADIKTAEAMHVYGFGVCTANTIQTEDSFEACNWASPSVIYSQLKVLLSRYKIEGVKIGIIENTDVLLEVVSRIRRYDAKMPIVLDPVLKASSGFSFHNNDCVFSEEILEQITVLTPNYQEIERLFKDLSIKDTLAKLQESTNVFLKGGHHPSEKGKDVLYLKNGRSIDFYPSAVKTYEKHGSGCVLASALISFLAKGSTIENACKEAKRYTESLLASNRTKLGYHLWK</sequence>
<dbReference type="EC" id="2.7.1.49" evidence="2"/>
<dbReference type="InterPro" id="IPR029056">
    <property type="entry name" value="Ribokinase-like"/>
</dbReference>
<evidence type="ECO:0000313" key="4">
    <source>
        <dbReference type="EMBL" id="MCF8713492.1"/>
    </source>
</evidence>
<feature type="domain" description="Pyridoxamine kinase/Phosphomethylpyrimidine kinase" evidence="3">
    <location>
        <begin position="14"/>
        <end position="245"/>
    </location>
</feature>
<dbReference type="PANTHER" id="PTHR20858:SF17">
    <property type="entry name" value="HYDROXYMETHYLPYRIMIDINE_PHOSPHOMETHYLPYRIMIDINE KINASE THI20-RELATED"/>
    <property type="match status" value="1"/>
</dbReference>
<evidence type="ECO:0000313" key="5">
    <source>
        <dbReference type="Proteomes" id="UP000829517"/>
    </source>
</evidence>
<dbReference type="InterPro" id="IPR004399">
    <property type="entry name" value="HMP/HMP-P_kinase_dom"/>
</dbReference>
<keyword evidence="4" id="KW-0418">Kinase</keyword>
<keyword evidence="4" id="KW-0808">Transferase</keyword>
<keyword evidence="5" id="KW-1185">Reference proteome</keyword>
<evidence type="ECO:0000256" key="1">
    <source>
        <dbReference type="ARBA" id="ARBA00004948"/>
    </source>
</evidence>
<evidence type="ECO:0000259" key="3">
    <source>
        <dbReference type="Pfam" id="PF08543"/>
    </source>
</evidence>
<proteinExistence type="predicted"/>
<dbReference type="InterPro" id="IPR013749">
    <property type="entry name" value="PM/HMP-P_kinase-1"/>
</dbReference>
<dbReference type="SUPFAM" id="SSF53613">
    <property type="entry name" value="Ribokinase-like"/>
    <property type="match status" value="1"/>
</dbReference>
<dbReference type="GO" id="GO:0016301">
    <property type="term" value="F:kinase activity"/>
    <property type="evidence" value="ECO:0007669"/>
    <property type="project" value="UniProtKB-KW"/>
</dbReference>
<protein>
    <recommendedName>
        <fullName evidence="2">hydroxymethylpyrimidine kinase</fullName>
        <ecNumber evidence="2">2.7.1.49</ecNumber>
    </recommendedName>
</protein>
<accession>A0ABS9IZ95</accession>
<dbReference type="Pfam" id="PF08543">
    <property type="entry name" value="Phos_pyr_kin"/>
    <property type="match status" value="1"/>
</dbReference>
<dbReference type="Proteomes" id="UP000829517">
    <property type="component" value="Unassembled WGS sequence"/>
</dbReference>
<dbReference type="Gene3D" id="3.40.1190.20">
    <property type="match status" value="1"/>
</dbReference>
<dbReference type="CDD" id="cd01169">
    <property type="entry name" value="HMPP_kinase"/>
    <property type="match status" value="1"/>
</dbReference>
<dbReference type="RefSeq" id="WP_236957462.1">
    <property type="nucleotide sequence ID" value="NZ_JAETXX010000001.1"/>
</dbReference>
<name>A0ABS9IZ95_9FLAO</name>
<gene>
    <name evidence="4" type="ORF">JM658_01520</name>
</gene>